<dbReference type="AlphaFoldDB" id="A0A917G7L1"/>
<feature type="transmembrane region" description="Helical" evidence="7">
    <location>
        <begin position="350"/>
        <end position="372"/>
    </location>
</feature>
<dbReference type="RefSeq" id="WP_188547174.1">
    <property type="nucleotide sequence ID" value="NZ_BMCU01000006.1"/>
</dbReference>
<comment type="caution">
    <text evidence="8">The sequence shown here is derived from an EMBL/GenBank/DDBJ whole genome shotgun (WGS) entry which is preliminary data.</text>
</comment>
<dbReference type="CDD" id="cd06173">
    <property type="entry name" value="MFS_MefA_like"/>
    <property type="match status" value="1"/>
</dbReference>
<accession>A0A917G7L1</accession>
<dbReference type="Proteomes" id="UP000654257">
    <property type="component" value="Unassembled WGS sequence"/>
</dbReference>
<evidence type="ECO:0000256" key="7">
    <source>
        <dbReference type="SAM" id="Phobius"/>
    </source>
</evidence>
<feature type="transmembrane region" description="Helical" evidence="7">
    <location>
        <begin position="292"/>
        <end position="310"/>
    </location>
</feature>
<reference evidence="8" key="2">
    <citation type="submission" date="2020-09" db="EMBL/GenBank/DDBJ databases">
        <authorList>
            <person name="Sun Q."/>
            <person name="Sedlacek I."/>
        </authorList>
    </citation>
    <scope>NUCLEOTIDE SEQUENCE</scope>
    <source>
        <strain evidence="8">CCM 7905</strain>
    </source>
</reference>
<feature type="transmembrane region" description="Helical" evidence="7">
    <location>
        <begin position="262"/>
        <end position="280"/>
    </location>
</feature>
<keyword evidence="3" id="KW-1003">Cell membrane</keyword>
<evidence type="ECO:0000256" key="1">
    <source>
        <dbReference type="ARBA" id="ARBA00004651"/>
    </source>
</evidence>
<keyword evidence="9" id="KW-1185">Reference proteome</keyword>
<keyword evidence="5 7" id="KW-1133">Transmembrane helix</keyword>
<feature type="transmembrane region" description="Helical" evidence="7">
    <location>
        <begin position="21"/>
        <end position="43"/>
    </location>
</feature>
<evidence type="ECO:0000256" key="6">
    <source>
        <dbReference type="ARBA" id="ARBA00023136"/>
    </source>
</evidence>
<dbReference type="Pfam" id="PF05977">
    <property type="entry name" value="MFS_3"/>
    <property type="match status" value="1"/>
</dbReference>
<sequence>MTRPKTVGLFTPLRVPRFRMMLGFELSASVGVWVLVLAAQWILTESGESATTVAAVQFAASVPFFLFALPLGAVAEYVGHRFLLVGTSAVLLVAAVLLSLLQHLGLATTPVLMLAVFGAGSGLASVAIVWQALLPHLVTREMMTVVPAIDGAVFNGARAIGPVVGGAVLAVWGPTWTFVLVAGLFAACVAIAARQVPAASGRNPKQGSVVDAVGGSLRFIRHSRWTRRLLLRVIMFGIPASSLWALLPVVANERLHATTLEFGLLSGAIGIGAVAGTIVLMPVRARISWNGFVALGSAAYAVVLAGLASIPHQGVAFALLVVVGAAWVGVQSTWMIATHAVMPPWVKARVIAFVMLTFQGSQAVGALLWGLLTDHIGLIPAMLLSACLMLMSAGEILRRGILPSETIAPDPSGASAPSAPPGNYRGQRVIVETVYTVRPGRTDRFIDDVAELKRSRLRLGAVRWTLAASASSDESYVEFCTYKNWSDYLAQETTRLTIPESRVRQRVIENVVRSPEVSMFVVFGRGEDVTR</sequence>
<evidence type="ECO:0000256" key="5">
    <source>
        <dbReference type="ARBA" id="ARBA00022989"/>
    </source>
</evidence>
<evidence type="ECO:0000256" key="2">
    <source>
        <dbReference type="ARBA" id="ARBA00022448"/>
    </source>
</evidence>
<feature type="transmembrane region" description="Helical" evidence="7">
    <location>
        <begin position="55"/>
        <end position="75"/>
    </location>
</feature>
<organism evidence="8 9">
    <name type="scientific">Rhodococcoides trifolii</name>
    <dbReference type="NCBI Taxonomy" id="908250"/>
    <lineage>
        <taxon>Bacteria</taxon>
        <taxon>Bacillati</taxon>
        <taxon>Actinomycetota</taxon>
        <taxon>Actinomycetes</taxon>
        <taxon>Mycobacteriales</taxon>
        <taxon>Nocardiaceae</taxon>
        <taxon>Rhodococcoides</taxon>
    </lineage>
</organism>
<proteinExistence type="predicted"/>
<feature type="transmembrane region" description="Helical" evidence="7">
    <location>
        <begin position="316"/>
        <end position="338"/>
    </location>
</feature>
<dbReference type="SUPFAM" id="SSF103473">
    <property type="entry name" value="MFS general substrate transporter"/>
    <property type="match status" value="1"/>
</dbReference>
<dbReference type="GO" id="GO:0005886">
    <property type="term" value="C:plasma membrane"/>
    <property type="evidence" value="ECO:0007669"/>
    <property type="project" value="UniProtKB-SubCell"/>
</dbReference>
<feature type="transmembrane region" description="Helical" evidence="7">
    <location>
        <begin position="82"/>
        <end position="105"/>
    </location>
</feature>
<reference evidence="8" key="1">
    <citation type="journal article" date="2014" name="Int. J. Syst. Evol. Microbiol.">
        <title>Complete genome sequence of Corynebacterium casei LMG S-19264T (=DSM 44701T), isolated from a smear-ripened cheese.</title>
        <authorList>
            <consortium name="US DOE Joint Genome Institute (JGI-PGF)"/>
            <person name="Walter F."/>
            <person name="Albersmeier A."/>
            <person name="Kalinowski J."/>
            <person name="Ruckert C."/>
        </authorList>
    </citation>
    <scope>NUCLEOTIDE SEQUENCE</scope>
    <source>
        <strain evidence="8">CCM 7905</strain>
    </source>
</reference>
<dbReference type="InterPro" id="IPR036259">
    <property type="entry name" value="MFS_trans_sf"/>
</dbReference>
<dbReference type="PANTHER" id="PTHR23513">
    <property type="entry name" value="INTEGRAL MEMBRANE EFFLUX PROTEIN-RELATED"/>
    <property type="match status" value="1"/>
</dbReference>
<evidence type="ECO:0000313" key="9">
    <source>
        <dbReference type="Proteomes" id="UP000654257"/>
    </source>
</evidence>
<evidence type="ECO:0000313" key="8">
    <source>
        <dbReference type="EMBL" id="GGG25935.1"/>
    </source>
</evidence>
<gene>
    <name evidence="8" type="ORF">GCM10007304_44730</name>
</gene>
<dbReference type="Gene3D" id="1.20.1250.20">
    <property type="entry name" value="MFS general substrate transporter like domains"/>
    <property type="match status" value="1"/>
</dbReference>
<dbReference type="InterPro" id="IPR010290">
    <property type="entry name" value="TM_effector"/>
</dbReference>
<comment type="subcellular location">
    <subcellularLocation>
        <location evidence="1">Cell membrane</location>
        <topology evidence="1">Multi-pass membrane protein</topology>
    </subcellularLocation>
</comment>
<keyword evidence="4 7" id="KW-0812">Transmembrane</keyword>
<evidence type="ECO:0000256" key="4">
    <source>
        <dbReference type="ARBA" id="ARBA00022692"/>
    </source>
</evidence>
<dbReference type="EMBL" id="BMCU01000006">
    <property type="protein sequence ID" value="GGG25935.1"/>
    <property type="molecule type" value="Genomic_DNA"/>
</dbReference>
<evidence type="ECO:0000256" key="3">
    <source>
        <dbReference type="ARBA" id="ARBA00022475"/>
    </source>
</evidence>
<dbReference type="PANTHER" id="PTHR23513:SF11">
    <property type="entry name" value="STAPHYLOFERRIN A TRANSPORTER"/>
    <property type="match status" value="1"/>
</dbReference>
<feature type="transmembrane region" description="Helical" evidence="7">
    <location>
        <begin position="378"/>
        <end position="397"/>
    </location>
</feature>
<name>A0A917G7L1_9NOCA</name>
<feature type="transmembrane region" description="Helical" evidence="7">
    <location>
        <begin position="175"/>
        <end position="193"/>
    </location>
</feature>
<feature type="transmembrane region" description="Helical" evidence="7">
    <location>
        <begin position="229"/>
        <end position="250"/>
    </location>
</feature>
<keyword evidence="6 7" id="KW-0472">Membrane</keyword>
<keyword evidence="2" id="KW-0813">Transport</keyword>
<feature type="transmembrane region" description="Helical" evidence="7">
    <location>
        <begin position="145"/>
        <end position="169"/>
    </location>
</feature>
<feature type="transmembrane region" description="Helical" evidence="7">
    <location>
        <begin position="111"/>
        <end position="133"/>
    </location>
</feature>
<protein>
    <submittedName>
        <fullName evidence="8">MFS transporter</fullName>
    </submittedName>
</protein>